<feature type="region of interest" description="Disordered" evidence="1">
    <location>
        <begin position="72"/>
        <end position="92"/>
    </location>
</feature>
<feature type="transmembrane region" description="Helical" evidence="2">
    <location>
        <begin position="479"/>
        <end position="498"/>
    </location>
</feature>
<feature type="region of interest" description="Disordered" evidence="1">
    <location>
        <begin position="359"/>
        <end position="383"/>
    </location>
</feature>
<evidence type="ECO:0000256" key="2">
    <source>
        <dbReference type="SAM" id="Phobius"/>
    </source>
</evidence>
<dbReference type="AlphaFoldDB" id="A0A811SP10"/>
<feature type="compositionally biased region" description="Pro residues" evidence="1">
    <location>
        <begin position="361"/>
        <end position="376"/>
    </location>
</feature>
<reference evidence="3" key="1">
    <citation type="submission" date="2020-10" db="EMBL/GenBank/DDBJ databases">
        <authorList>
            <person name="Han B."/>
            <person name="Lu T."/>
            <person name="Zhao Q."/>
            <person name="Huang X."/>
            <person name="Zhao Y."/>
        </authorList>
    </citation>
    <scope>NUCLEOTIDE SEQUENCE</scope>
</reference>
<proteinExistence type="predicted"/>
<name>A0A811SP10_9POAL</name>
<feature type="compositionally biased region" description="Low complexity" evidence="1">
    <location>
        <begin position="248"/>
        <end position="257"/>
    </location>
</feature>
<feature type="compositionally biased region" description="Acidic residues" evidence="1">
    <location>
        <begin position="161"/>
        <end position="171"/>
    </location>
</feature>
<feature type="region of interest" description="Disordered" evidence="1">
    <location>
        <begin position="248"/>
        <end position="285"/>
    </location>
</feature>
<keyword evidence="2" id="KW-1133">Transmembrane helix</keyword>
<organism evidence="3 4">
    <name type="scientific">Miscanthus lutarioriparius</name>
    <dbReference type="NCBI Taxonomy" id="422564"/>
    <lineage>
        <taxon>Eukaryota</taxon>
        <taxon>Viridiplantae</taxon>
        <taxon>Streptophyta</taxon>
        <taxon>Embryophyta</taxon>
        <taxon>Tracheophyta</taxon>
        <taxon>Spermatophyta</taxon>
        <taxon>Magnoliopsida</taxon>
        <taxon>Liliopsida</taxon>
        <taxon>Poales</taxon>
        <taxon>Poaceae</taxon>
        <taxon>PACMAD clade</taxon>
        <taxon>Panicoideae</taxon>
        <taxon>Andropogonodae</taxon>
        <taxon>Andropogoneae</taxon>
        <taxon>Saccharinae</taxon>
        <taxon>Miscanthus</taxon>
    </lineage>
</organism>
<dbReference type="OrthoDB" id="723894at2759"/>
<feature type="region of interest" description="Disordered" evidence="1">
    <location>
        <begin position="298"/>
        <end position="326"/>
    </location>
</feature>
<evidence type="ECO:0000256" key="1">
    <source>
        <dbReference type="SAM" id="MobiDB-lite"/>
    </source>
</evidence>
<dbReference type="EMBL" id="CAJGYO010000649">
    <property type="protein sequence ID" value="CAD6342975.1"/>
    <property type="molecule type" value="Genomic_DNA"/>
</dbReference>
<dbReference type="Proteomes" id="UP000604825">
    <property type="component" value="Unassembled WGS sequence"/>
</dbReference>
<evidence type="ECO:0000313" key="4">
    <source>
        <dbReference type="Proteomes" id="UP000604825"/>
    </source>
</evidence>
<protein>
    <submittedName>
        <fullName evidence="3">Uncharacterized protein</fullName>
    </submittedName>
</protein>
<keyword evidence="4" id="KW-1185">Reference proteome</keyword>
<comment type="caution">
    <text evidence="3">The sequence shown here is derived from an EMBL/GenBank/DDBJ whole genome shotgun (WGS) entry which is preliminary data.</text>
</comment>
<keyword evidence="2" id="KW-0472">Membrane</keyword>
<evidence type="ECO:0000313" key="3">
    <source>
        <dbReference type="EMBL" id="CAD6342975.1"/>
    </source>
</evidence>
<sequence length="554" mass="60227">MEVHVGKCISGKGGRNVRDFDAANHNGKDVVIKKKNEDAKGVLELHGHLWSFGVEEKTLTYRGDVYRGAALSEKEREGRHGEPGGSGRGWGELELRESSCHKVGDAGHCPNVLDGTGGIWIVMSFLSLRGGHSDADAEASAPRGTSTSTRRRRQHNASGDGDWDRDGDGEEQACHGGSPGPAAAWALGQAPLPLPLKKKQGQGWETSEAHVSYGKIPIISRQSSRPIPSSHLILILILISALRSLLQPSHSSNSSCSSKRREDKRREEKSSSNPNKRDPDLLAAGVVGRRGEVAVAATPINRRIRSDGASPEQRRRPGPEPEPGLACVLPRLPAQAARLPPGLRRRLRPPLRGMDALALGAPPPAPPQRPPKPGPLVPVARHGGGALLLPPAPRGLPGSRDQHRMLPLLRYLFIYITFGFANSPRQYTIPAMAMMLLEAALAAHLALNQHWIQDLPEDRTGELHNLLSFIHNNLDLCKWAALAIFATQALSLLLAMILRAMLSARTVDYDSDEDFVVIRRPLLVAQAPAPYLPTTLDTRGARPDLWSSTMRHKF</sequence>
<gene>
    <name evidence="3" type="ORF">NCGR_LOCUS67073</name>
</gene>
<feature type="compositionally biased region" description="Basic and acidic residues" evidence="1">
    <location>
        <begin position="259"/>
        <end position="280"/>
    </location>
</feature>
<keyword evidence="2" id="KW-0812">Transmembrane</keyword>
<feature type="region of interest" description="Disordered" evidence="1">
    <location>
        <begin position="132"/>
        <end position="186"/>
    </location>
</feature>
<accession>A0A811SP10</accession>
<feature type="compositionally biased region" description="Basic and acidic residues" evidence="1">
    <location>
        <begin position="72"/>
        <end position="82"/>
    </location>
</feature>